<evidence type="ECO:0008006" key="3">
    <source>
        <dbReference type="Google" id="ProtNLM"/>
    </source>
</evidence>
<evidence type="ECO:0000313" key="1">
    <source>
        <dbReference type="EMBL" id="OGY52505.1"/>
    </source>
</evidence>
<proteinExistence type="predicted"/>
<dbReference type="GO" id="GO:0001517">
    <property type="term" value="F:N-acetylglucosamine 6-O-sulfotransferase activity"/>
    <property type="evidence" value="ECO:0007669"/>
    <property type="project" value="TreeGrafter"/>
</dbReference>
<dbReference type="GO" id="GO:0006044">
    <property type="term" value="P:N-acetylglucosamine metabolic process"/>
    <property type="evidence" value="ECO:0007669"/>
    <property type="project" value="TreeGrafter"/>
</dbReference>
<dbReference type="EMBL" id="MHIM01000017">
    <property type="protein sequence ID" value="OGY52505.1"/>
    <property type="molecule type" value="Genomic_DNA"/>
</dbReference>
<accession>A0A1G1YJJ1</accession>
<organism evidence="1 2">
    <name type="scientific">Candidatus Buchananbacteria bacterium RIFCSPLOWO2_01_FULL_39_33</name>
    <dbReference type="NCBI Taxonomy" id="1797543"/>
    <lineage>
        <taxon>Bacteria</taxon>
        <taxon>Candidatus Buchananiibacteriota</taxon>
    </lineage>
</organism>
<dbReference type="Gene3D" id="3.40.50.300">
    <property type="entry name" value="P-loop containing nucleotide triphosphate hydrolases"/>
    <property type="match status" value="1"/>
</dbReference>
<reference evidence="1 2" key="1">
    <citation type="journal article" date="2016" name="Nat. Commun.">
        <title>Thousands of microbial genomes shed light on interconnected biogeochemical processes in an aquifer system.</title>
        <authorList>
            <person name="Anantharaman K."/>
            <person name="Brown C.T."/>
            <person name="Hug L.A."/>
            <person name="Sharon I."/>
            <person name="Castelle C.J."/>
            <person name="Probst A.J."/>
            <person name="Thomas B.C."/>
            <person name="Singh A."/>
            <person name="Wilkins M.J."/>
            <person name="Karaoz U."/>
            <person name="Brodie E.L."/>
            <person name="Williams K.H."/>
            <person name="Hubbard S.S."/>
            <person name="Banfield J.F."/>
        </authorList>
    </citation>
    <scope>NUCLEOTIDE SEQUENCE [LARGE SCALE GENOMIC DNA]</scope>
</reference>
<dbReference type="InterPro" id="IPR051135">
    <property type="entry name" value="Gal/GlcNAc/GalNAc_ST"/>
</dbReference>
<name>A0A1G1YJJ1_9BACT</name>
<dbReference type="Pfam" id="PF13469">
    <property type="entry name" value="Sulfotransfer_3"/>
    <property type="match status" value="1"/>
</dbReference>
<dbReference type="SUPFAM" id="SSF52540">
    <property type="entry name" value="P-loop containing nucleoside triphosphate hydrolases"/>
    <property type="match status" value="1"/>
</dbReference>
<comment type="caution">
    <text evidence="1">The sequence shown here is derived from an EMBL/GenBank/DDBJ whole genome shotgun (WGS) entry which is preliminary data.</text>
</comment>
<sequence>MKNNQPILIIGLHRSGTTWLAKMLSLPDEIRYVSEPFNPNTGLKVFTDWLVYINHDNEGKYYQEIAKLMQVKGDFRFTLPNAKFLLSRFIPGPRRVMIKGIGGSIFSANWLADKFDMQVVAIMRHPAAFYASLKRLNWRFDFNNLLKQGALMRDYLEPYRNLMKKPDKSYSEEAGLLWLVVNQVLDRLLTDHPAWYFRRHEDLSLDPVGEYGKMYDYLGLEFTPKIEQQVRNFSNSGNMAEAQTNKAVELKRNSRAIITDWKKRLSQEEISVIKNITGELALKYYPENEW</sequence>
<dbReference type="AlphaFoldDB" id="A0A1G1YJJ1"/>
<evidence type="ECO:0000313" key="2">
    <source>
        <dbReference type="Proteomes" id="UP000177376"/>
    </source>
</evidence>
<dbReference type="InterPro" id="IPR027417">
    <property type="entry name" value="P-loop_NTPase"/>
</dbReference>
<dbReference type="PANTHER" id="PTHR10704">
    <property type="entry name" value="CARBOHYDRATE SULFOTRANSFERASE"/>
    <property type="match status" value="1"/>
</dbReference>
<gene>
    <name evidence="1" type="ORF">A3A02_01570</name>
</gene>
<dbReference type="GO" id="GO:0006790">
    <property type="term" value="P:sulfur compound metabolic process"/>
    <property type="evidence" value="ECO:0007669"/>
    <property type="project" value="TreeGrafter"/>
</dbReference>
<protein>
    <recommendedName>
        <fullName evidence="3">Sulfotransferase domain-containing protein</fullName>
    </recommendedName>
</protein>
<dbReference type="PANTHER" id="PTHR10704:SF44">
    <property type="entry name" value="LD35051P-RELATED"/>
    <property type="match status" value="1"/>
</dbReference>
<dbReference type="Proteomes" id="UP000177376">
    <property type="component" value="Unassembled WGS sequence"/>
</dbReference>